<dbReference type="InterPro" id="IPR038664">
    <property type="entry name" value="Gar1/Naf1_Cbf5-bd_sf"/>
</dbReference>
<proteinExistence type="predicted"/>
<protein>
    <recommendedName>
        <fullName evidence="2">H/ACA RNA-protein complex component Gar1</fullName>
    </recommendedName>
</protein>
<dbReference type="GO" id="GO:0042254">
    <property type="term" value="P:ribosome biogenesis"/>
    <property type="evidence" value="ECO:0007669"/>
    <property type="project" value="InterPro"/>
</dbReference>
<name>X1BH35_9ZZZZ</name>
<dbReference type="Gene3D" id="2.40.10.230">
    <property type="entry name" value="Probable tRNA pseudouridine synthase domain"/>
    <property type="match status" value="1"/>
</dbReference>
<sequence>MRKIGKVMHFTNRGLVLRAEQVPGLGGAVYEMGGARVGSVLDLFGPVAAPYVVIKPSRGFDQTSLKKLIGKDLYMGERYGKIRKAKKVP</sequence>
<dbReference type="EMBL" id="BART01009753">
    <property type="protein sequence ID" value="GAG80477.1"/>
    <property type="molecule type" value="Genomic_DNA"/>
</dbReference>
<dbReference type="InterPro" id="IPR009000">
    <property type="entry name" value="Transl_B-barrel_sf"/>
</dbReference>
<accession>X1BH35</accession>
<evidence type="ECO:0008006" key="2">
    <source>
        <dbReference type="Google" id="ProtNLM"/>
    </source>
</evidence>
<comment type="caution">
    <text evidence="1">The sequence shown here is derived from an EMBL/GenBank/DDBJ whole genome shotgun (WGS) entry which is preliminary data.</text>
</comment>
<organism evidence="1">
    <name type="scientific">marine sediment metagenome</name>
    <dbReference type="NCBI Taxonomy" id="412755"/>
    <lineage>
        <taxon>unclassified sequences</taxon>
        <taxon>metagenomes</taxon>
        <taxon>ecological metagenomes</taxon>
    </lineage>
</organism>
<evidence type="ECO:0000313" key="1">
    <source>
        <dbReference type="EMBL" id="GAG80477.1"/>
    </source>
</evidence>
<gene>
    <name evidence="1" type="ORF">S01H4_21507</name>
</gene>
<dbReference type="GO" id="GO:0001522">
    <property type="term" value="P:pseudouridine synthesis"/>
    <property type="evidence" value="ECO:0007669"/>
    <property type="project" value="InterPro"/>
</dbReference>
<dbReference type="SUPFAM" id="SSF50447">
    <property type="entry name" value="Translation proteins"/>
    <property type="match status" value="1"/>
</dbReference>
<reference evidence="1" key="1">
    <citation type="journal article" date="2014" name="Front. Microbiol.">
        <title>High frequency of phylogenetically diverse reductive dehalogenase-homologous genes in deep subseafloor sedimentary metagenomes.</title>
        <authorList>
            <person name="Kawai M."/>
            <person name="Futagami T."/>
            <person name="Toyoda A."/>
            <person name="Takaki Y."/>
            <person name="Nishi S."/>
            <person name="Hori S."/>
            <person name="Arai W."/>
            <person name="Tsubouchi T."/>
            <person name="Morono Y."/>
            <person name="Uchiyama I."/>
            <person name="Ito T."/>
            <person name="Fujiyama A."/>
            <person name="Inagaki F."/>
            <person name="Takami H."/>
        </authorList>
    </citation>
    <scope>NUCLEOTIDE SEQUENCE</scope>
    <source>
        <strain evidence="1">Expedition CK06-06</strain>
    </source>
</reference>
<dbReference type="InterPro" id="IPR007504">
    <property type="entry name" value="H/ACA_rnp_Gar1/Naf1"/>
</dbReference>
<dbReference type="Pfam" id="PF04410">
    <property type="entry name" value="Gar1"/>
    <property type="match status" value="1"/>
</dbReference>
<dbReference type="AlphaFoldDB" id="X1BH35"/>